<evidence type="ECO:0000256" key="1">
    <source>
        <dbReference type="ARBA" id="ARBA00023115"/>
    </source>
</evidence>
<dbReference type="SUPFAM" id="SSF53335">
    <property type="entry name" value="S-adenosyl-L-methionine-dependent methyltransferases"/>
    <property type="match status" value="1"/>
</dbReference>
<organism evidence="2 3">
    <name type="scientific">Methylobacterium oryzihabitans</name>
    <dbReference type="NCBI Taxonomy" id="2499852"/>
    <lineage>
        <taxon>Bacteria</taxon>
        <taxon>Pseudomonadati</taxon>
        <taxon>Pseudomonadota</taxon>
        <taxon>Alphaproteobacteria</taxon>
        <taxon>Hyphomicrobiales</taxon>
        <taxon>Methylobacteriaceae</taxon>
        <taxon>Methylobacterium</taxon>
    </lineage>
</organism>
<accession>A0A3S2YM95</accession>
<dbReference type="Gene3D" id="3.40.50.150">
    <property type="entry name" value="Vaccinia Virus protein VP39"/>
    <property type="match status" value="1"/>
</dbReference>
<evidence type="ECO:0008006" key="4">
    <source>
        <dbReference type="Google" id="ProtNLM"/>
    </source>
</evidence>
<dbReference type="EMBL" id="SACP01000028">
    <property type="protein sequence ID" value="RVU14659.1"/>
    <property type="molecule type" value="Genomic_DNA"/>
</dbReference>
<comment type="caution">
    <text evidence="2">The sequence shown here is derived from an EMBL/GenBank/DDBJ whole genome shotgun (WGS) entry which is preliminary data.</text>
</comment>
<name>A0A3S2YM95_9HYPH</name>
<dbReference type="OrthoDB" id="9793351at2"/>
<sequence>MIPWVQLGTGTVPGEDGTLRLMRRGDEFAIVIGQNELMNSRRSGSEVALAEIACGRLRERPRAAVLIGGLGMGFTLRAALAVLRPDARVVVAELVPAVVEWARGPLGPLFAGSLDDPRVEVRETDVFDALAAGRDGYDAILLDVDNGPEGLLREENDRLYDAGGLARAGARLRPGGILGIWSEGPQDAFAGRLRRCGFAVEEIRVPASAGRGRRHVVWLATRAGDGQAPRRPARR</sequence>
<proteinExistence type="predicted"/>
<protein>
    <recommendedName>
        <fullName evidence="4">Spermidine synthase</fullName>
    </recommendedName>
</protein>
<dbReference type="PANTHER" id="PTHR43317">
    <property type="entry name" value="THERMOSPERMINE SYNTHASE ACAULIS5"/>
    <property type="match status" value="1"/>
</dbReference>
<evidence type="ECO:0000313" key="3">
    <source>
        <dbReference type="Proteomes" id="UP000286997"/>
    </source>
</evidence>
<gene>
    <name evidence="2" type="ORF">EOE48_22405</name>
</gene>
<dbReference type="PANTHER" id="PTHR43317:SF3">
    <property type="entry name" value="BLR2883 PROTEIN"/>
    <property type="match status" value="1"/>
</dbReference>
<reference evidence="2 3" key="1">
    <citation type="submission" date="2019-01" db="EMBL/GenBank/DDBJ databases">
        <authorList>
            <person name="Chen W.-M."/>
        </authorList>
    </citation>
    <scope>NUCLEOTIDE SEQUENCE [LARGE SCALE GENOMIC DNA]</scope>
    <source>
        <strain evidence="2 3">TER-1</strain>
    </source>
</reference>
<dbReference type="Proteomes" id="UP000286997">
    <property type="component" value="Unassembled WGS sequence"/>
</dbReference>
<keyword evidence="3" id="KW-1185">Reference proteome</keyword>
<dbReference type="RefSeq" id="WP_127733102.1">
    <property type="nucleotide sequence ID" value="NZ_SACP01000028.1"/>
</dbReference>
<evidence type="ECO:0000313" key="2">
    <source>
        <dbReference type="EMBL" id="RVU14659.1"/>
    </source>
</evidence>
<dbReference type="InterPro" id="IPR029063">
    <property type="entry name" value="SAM-dependent_MTases_sf"/>
</dbReference>
<dbReference type="AlphaFoldDB" id="A0A3S2YM95"/>
<dbReference type="GO" id="GO:0006596">
    <property type="term" value="P:polyamine biosynthetic process"/>
    <property type="evidence" value="ECO:0007669"/>
    <property type="project" value="UniProtKB-KW"/>
</dbReference>
<keyword evidence="1" id="KW-0620">Polyamine biosynthesis</keyword>